<reference evidence="8" key="1">
    <citation type="journal article" date="2019" name="Int. J. Syst. Evol. Microbiol.">
        <title>The Global Catalogue of Microorganisms (GCM) 10K type strain sequencing project: providing services to taxonomists for standard genome sequencing and annotation.</title>
        <authorList>
            <consortium name="The Broad Institute Genomics Platform"/>
            <consortium name="The Broad Institute Genome Sequencing Center for Infectious Disease"/>
            <person name="Wu L."/>
            <person name="Ma J."/>
        </authorList>
    </citation>
    <scope>NUCLEOTIDE SEQUENCE [LARGE SCALE GENOMIC DNA]</scope>
    <source>
        <strain evidence="8">CCTCC AB 2013263</strain>
    </source>
</reference>
<evidence type="ECO:0000259" key="6">
    <source>
        <dbReference type="Pfam" id="PF04234"/>
    </source>
</evidence>
<proteinExistence type="predicted"/>
<organism evidence="7 8">
    <name type="scientific">Deinococcus antarcticus</name>
    <dbReference type="NCBI Taxonomy" id="1298767"/>
    <lineage>
        <taxon>Bacteria</taxon>
        <taxon>Thermotogati</taxon>
        <taxon>Deinococcota</taxon>
        <taxon>Deinococci</taxon>
        <taxon>Deinococcales</taxon>
        <taxon>Deinococcaceae</taxon>
        <taxon>Deinococcus</taxon>
    </lineage>
</organism>
<dbReference type="SUPFAM" id="SSF81296">
    <property type="entry name" value="E set domains"/>
    <property type="match status" value="1"/>
</dbReference>
<name>A0ABV8ACF7_9DEIO</name>
<accession>A0ABV8ACF7</accession>
<keyword evidence="4" id="KW-0186">Copper</keyword>
<dbReference type="Pfam" id="PF04234">
    <property type="entry name" value="CopC"/>
    <property type="match status" value="1"/>
</dbReference>
<dbReference type="PANTHER" id="PTHR34820">
    <property type="entry name" value="INNER MEMBRANE PROTEIN YEBZ"/>
    <property type="match status" value="1"/>
</dbReference>
<dbReference type="PANTHER" id="PTHR34820:SF4">
    <property type="entry name" value="INNER MEMBRANE PROTEIN YEBZ"/>
    <property type="match status" value="1"/>
</dbReference>
<evidence type="ECO:0000256" key="3">
    <source>
        <dbReference type="ARBA" id="ARBA00022729"/>
    </source>
</evidence>
<evidence type="ECO:0000256" key="2">
    <source>
        <dbReference type="ARBA" id="ARBA00022723"/>
    </source>
</evidence>
<dbReference type="InterPro" id="IPR007348">
    <property type="entry name" value="CopC_dom"/>
</dbReference>
<dbReference type="InterPro" id="IPR014755">
    <property type="entry name" value="Cu-Rt/internalin_Ig-like"/>
</dbReference>
<keyword evidence="2" id="KW-0479">Metal-binding</keyword>
<feature type="chain" id="PRO_5046320262" evidence="5">
    <location>
        <begin position="20"/>
        <end position="140"/>
    </location>
</feature>
<comment type="subcellular location">
    <subcellularLocation>
        <location evidence="1">Cell envelope</location>
    </subcellularLocation>
</comment>
<evidence type="ECO:0000313" key="7">
    <source>
        <dbReference type="EMBL" id="MFC3863025.1"/>
    </source>
</evidence>
<comment type="caution">
    <text evidence="7">The sequence shown here is derived from an EMBL/GenBank/DDBJ whole genome shotgun (WGS) entry which is preliminary data.</text>
</comment>
<feature type="signal peptide" evidence="5">
    <location>
        <begin position="1"/>
        <end position="19"/>
    </location>
</feature>
<dbReference type="EMBL" id="JBHRZF010000223">
    <property type="protein sequence ID" value="MFC3863025.1"/>
    <property type="molecule type" value="Genomic_DNA"/>
</dbReference>
<dbReference type="RefSeq" id="WP_380080962.1">
    <property type="nucleotide sequence ID" value="NZ_JBHRZF010000223.1"/>
</dbReference>
<dbReference type="Proteomes" id="UP001595748">
    <property type="component" value="Unassembled WGS sequence"/>
</dbReference>
<keyword evidence="3 5" id="KW-0732">Signal</keyword>
<evidence type="ECO:0000256" key="4">
    <source>
        <dbReference type="ARBA" id="ARBA00023008"/>
    </source>
</evidence>
<keyword evidence="8" id="KW-1185">Reference proteome</keyword>
<sequence>MKRGAGVLAAFLLTPCAAAHTAVTSIVPASQATITAPRNVEIAFNEAVDLHFATFKVYPLKAQGDKLALNRAAATLAKSALKARNDQAQRADQFTPQYGTTAKVSVPLKSGLAKGPYVFMWRVLSGDGHIVTGQSVFHIR</sequence>
<evidence type="ECO:0000256" key="5">
    <source>
        <dbReference type="SAM" id="SignalP"/>
    </source>
</evidence>
<gene>
    <name evidence="7" type="ORF">ACFOPQ_19870</name>
</gene>
<evidence type="ECO:0000313" key="8">
    <source>
        <dbReference type="Proteomes" id="UP001595748"/>
    </source>
</evidence>
<dbReference type="Gene3D" id="2.60.40.1220">
    <property type="match status" value="1"/>
</dbReference>
<feature type="domain" description="CopC" evidence="6">
    <location>
        <begin position="20"/>
        <end position="139"/>
    </location>
</feature>
<dbReference type="InterPro" id="IPR014756">
    <property type="entry name" value="Ig_E-set"/>
</dbReference>
<protein>
    <submittedName>
        <fullName evidence="7">Copper resistance protein CopC</fullName>
    </submittedName>
</protein>
<dbReference type="InterPro" id="IPR032694">
    <property type="entry name" value="CopC/D"/>
</dbReference>
<evidence type="ECO:0000256" key="1">
    <source>
        <dbReference type="ARBA" id="ARBA00004196"/>
    </source>
</evidence>